<dbReference type="Gene3D" id="1.10.510.10">
    <property type="entry name" value="Transferase(Phosphotransferase) domain 1"/>
    <property type="match status" value="1"/>
</dbReference>
<evidence type="ECO:0000259" key="4">
    <source>
        <dbReference type="PROSITE" id="PS50011"/>
    </source>
</evidence>
<name>A0A9J7MJ08_BRAFL</name>
<feature type="compositionally biased region" description="Low complexity" evidence="3">
    <location>
        <begin position="1359"/>
        <end position="1375"/>
    </location>
</feature>
<dbReference type="SUPFAM" id="SSF56112">
    <property type="entry name" value="Protein kinase-like (PK-like)"/>
    <property type="match status" value="1"/>
</dbReference>
<evidence type="ECO:0000259" key="5">
    <source>
        <dbReference type="PROSITE" id="PS50102"/>
    </source>
</evidence>
<gene>
    <name evidence="8" type="primary">LOC118411093</name>
</gene>
<dbReference type="GeneID" id="118411093"/>
<feature type="region of interest" description="Disordered" evidence="3">
    <location>
        <begin position="1353"/>
        <end position="1467"/>
    </location>
</feature>
<dbReference type="InterPro" id="IPR047383">
    <property type="entry name" value="Tudor_TDRD8"/>
</dbReference>
<keyword evidence="7" id="KW-1185">Reference proteome</keyword>
<dbReference type="FunFam" id="2.30.30.140:FF:000018">
    <property type="entry name" value="Serine/threonine-protein kinase 31"/>
    <property type="match status" value="1"/>
</dbReference>
<feature type="compositionally biased region" description="Basic and acidic residues" evidence="3">
    <location>
        <begin position="1225"/>
        <end position="1237"/>
    </location>
</feature>
<protein>
    <submittedName>
        <fullName evidence="8">Serine/threonine-protein kinase 31-like isoform X1</fullName>
    </submittedName>
</protein>
<dbReference type="OMA" id="QADIFAC"/>
<feature type="region of interest" description="Disordered" evidence="3">
    <location>
        <begin position="1143"/>
        <end position="1172"/>
    </location>
</feature>
<dbReference type="Gene3D" id="3.30.70.330">
    <property type="match status" value="1"/>
</dbReference>
<reference evidence="7" key="1">
    <citation type="journal article" date="2020" name="Nat. Ecol. Evol.">
        <title>Deeply conserved synteny resolves early events in vertebrate evolution.</title>
        <authorList>
            <person name="Simakov O."/>
            <person name="Marletaz F."/>
            <person name="Yue J.X."/>
            <person name="O'Connell B."/>
            <person name="Jenkins J."/>
            <person name="Brandt A."/>
            <person name="Calef R."/>
            <person name="Tung C.H."/>
            <person name="Huang T.K."/>
            <person name="Schmutz J."/>
            <person name="Satoh N."/>
            <person name="Yu J.K."/>
            <person name="Putnam N.H."/>
            <person name="Green R.E."/>
            <person name="Rokhsar D.S."/>
        </authorList>
    </citation>
    <scope>NUCLEOTIDE SEQUENCE [LARGE SCALE GENOMIC DNA]</scope>
    <source>
        <strain evidence="7">S238N-H82</strain>
    </source>
</reference>
<evidence type="ECO:0000259" key="6">
    <source>
        <dbReference type="PROSITE" id="PS50304"/>
    </source>
</evidence>
<feature type="compositionally biased region" description="Basic and acidic residues" evidence="3">
    <location>
        <begin position="1202"/>
        <end position="1214"/>
    </location>
</feature>
<dbReference type="SMART" id="SM00360">
    <property type="entry name" value="RRM"/>
    <property type="match status" value="1"/>
</dbReference>
<evidence type="ECO:0000313" key="8">
    <source>
        <dbReference type="RefSeq" id="XP_035669019.1"/>
    </source>
</evidence>
<feature type="domain" description="Tudor" evidence="6">
    <location>
        <begin position="182"/>
        <end position="241"/>
    </location>
</feature>
<dbReference type="GO" id="GO:0004672">
    <property type="term" value="F:protein kinase activity"/>
    <property type="evidence" value="ECO:0007669"/>
    <property type="project" value="InterPro"/>
</dbReference>
<dbReference type="Pfam" id="PF00076">
    <property type="entry name" value="RRM_1"/>
    <property type="match status" value="1"/>
</dbReference>
<dbReference type="SUPFAM" id="SSF63748">
    <property type="entry name" value="Tudor/PWWP/MBT"/>
    <property type="match status" value="1"/>
</dbReference>
<dbReference type="GO" id="GO:0003723">
    <property type="term" value="F:RNA binding"/>
    <property type="evidence" value="ECO:0007669"/>
    <property type="project" value="UniProtKB-UniRule"/>
</dbReference>
<reference evidence="8" key="2">
    <citation type="submission" date="2025-08" db="UniProtKB">
        <authorList>
            <consortium name="RefSeq"/>
        </authorList>
    </citation>
    <scope>IDENTIFICATION</scope>
    <source>
        <strain evidence="8">S238N-H82</strain>
        <tissue evidence="8">Testes</tissue>
    </source>
</reference>
<dbReference type="InterPro" id="IPR035437">
    <property type="entry name" value="SNase_OB-fold_sf"/>
</dbReference>
<accession>A0A9J7MJ08</accession>
<proteinExistence type="predicted"/>
<dbReference type="SMART" id="SM00220">
    <property type="entry name" value="S_TKc"/>
    <property type="match status" value="1"/>
</dbReference>
<dbReference type="PROSITE" id="PS50102">
    <property type="entry name" value="RRM"/>
    <property type="match status" value="1"/>
</dbReference>
<dbReference type="InterPro" id="IPR050621">
    <property type="entry name" value="Tudor_domain_containing"/>
</dbReference>
<dbReference type="InterPro" id="IPR035979">
    <property type="entry name" value="RBD_domain_sf"/>
</dbReference>
<evidence type="ECO:0000256" key="2">
    <source>
        <dbReference type="SAM" id="Coils"/>
    </source>
</evidence>
<feature type="coiled-coil region" evidence="2">
    <location>
        <begin position="381"/>
        <end position="422"/>
    </location>
</feature>
<dbReference type="Gene3D" id="2.40.50.90">
    <property type="match status" value="1"/>
</dbReference>
<feature type="domain" description="RRM" evidence="5">
    <location>
        <begin position="20"/>
        <end position="96"/>
    </location>
</feature>
<organism evidence="7 8">
    <name type="scientific">Branchiostoma floridae</name>
    <name type="common">Florida lancelet</name>
    <name type="synonym">Amphioxus</name>
    <dbReference type="NCBI Taxonomy" id="7739"/>
    <lineage>
        <taxon>Eukaryota</taxon>
        <taxon>Metazoa</taxon>
        <taxon>Chordata</taxon>
        <taxon>Cephalochordata</taxon>
        <taxon>Leptocardii</taxon>
        <taxon>Amphioxiformes</taxon>
        <taxon>Branchiostomatidae</taxon>
        <taxon>Branchiostoma</taxon>
    </lineage>
</organism>
<dbReference type="PROSITE" id="PS50304">
    <property type="entry name" value="TUDOR"/>
    <property type="match status" value="1"/>
</dbReference>
<evidence type="ECO:0000313" key="7">
    <source>
        <dbReference type="Proteomes" id="UP000001554"/>
    </source>
</evidence>
<dbReference type="InterPro" id="IPR012677">
    <property type="entry name" value="Nucleotide-bd_a/b_plait_sf"/>
</dbReference>
<feature type="compositionally biased region" description="Polar residues" evidence="3">
    <location>
        <begin position="1432"/>
        <end position="1449"/>
    </location>
</feature>
<dbReference type="Pfam" id="PF00069">
    <property type="entry name" value="Pkinase"/>
    <property type="match status" value="1"/>
</dbReference>
<dbReference type="InterPro" id="IPR002999">
    <property type="entry name" value="Tudor"/>
</dbReference>
<dbReference type="InterPro" id="IPR011009">
    <property type="entry name" value="Kinase-like_dom_sf"/>
</dbReference>
<dbReference type="CDD" id="cd20430">
    <property type="entry name" value="Tudor_TDRD8"/>
    <property type="match status" value="1"/>
</dbReference>
<dbReference type="KEGG" id="bfo:118411093"/>
<feature type="region of interest" description="Disordered" evidence="3">
    <location>
        <begin position="317"/>
        <end position="340"/>
    </location>
</feature>
<dbReference type="Proteomes" id="UP000001554">
    <property type="component" value="Chromosome 3"/>
</dbReference>
<evidence type="ECO:0000256" key="3">
    <source>
        <dbReference type="SAM" id="MobiDB-lite"/>
    </source>
</evidence>
<feature type="compositionally biased region" description="Polar residues" evidence="3">
    <location>
        <begin position="102"/>
        <end position="113"/>
    </location>
</feature>
<dbReference type="SMART" id="SM00333">
    <property type="entry name" value="TUDOR"/>
    <property type="match status" value="1"/>
</dbReference>
<dbReference type="InterPro" id="IPR000504">
    <property type="entry name" value="RRM_dom"/>
</dbReference>
<feature type="region of interest" description="Disordered" evidence="3">
    <location>
        <begin position="1274"/>
        <end position="1333"/>
    </location>
</feature>
<feature type="region of interest" description="Disordered" evidence="3">
    <location>
        <begin position="95"/>
        <end position="120"/>
    </location>
</feature>
<dbReference type="PANTHER" id="PTHR22948">
    <property type="entry name" value="TUDOR DOMAIN CONTAINING PROTEIN"/>
    <property type="match status" value="1"/>
</dbReference>
<feature type="domain" description="Protein kinase" evidence="4">
    <location>
        <begin position="826"/>
        <end position="1069"/>
    </location>
</feature>
<feature type="coiled-coil region" evidence="2">
    <location>
        <begin position="729"/>
        <end position="776"/>
    </location>
</feature>
<dbReference type="CDD" id="cd00590">
    <property type="entry name" value="RRM_SF"/>
    <property type="match status" value="1"/>
</dbReference>
<dbReference type="RefSeq" id="XP_035669019.1">
    <property type="nucleotide sequence ID" value="XM_035813126.1"/>
</dbReference>
<keyword evidence="1" id="KW-0694">RNA-binding</keyword>
<dbReference type="GO" id="GO:0005524">
    <property type="term" value="F:ATP binding"/>
    <property type="evidence" value="ECO:0007669"/>
    <property type="project" value="InterPro"/>
</dbReference>
<evidence type="ECO:0000256" key="1">
    <source>
        <dbReference type="PROSITE-ProRule" id="PRU00176"/>
    </source>
</evidence>
<sequence>MSGMQKSDVGPSKHNGTDTYDVFVGGLPDTATDRLVKTRFNTFGEIHSIAVFKGKYPGTKVAFVRFFSKLDADKAVMETNGETFDGKFLMVRRTQVREQSSEENNNKPSSGRGNWNKEHHLRNATNGSSAVAPGMEERQVFVTQVDDVCTFWGQNMKVGEKIVQFSEELQNVCPKGLPLTSAPKPRQLYGAKFAEDEQWYRCRVINMVSDDQALVQYVDYGNTETIQWREIHQLPLDFATLPPYAERYRLTGMVPAAQDQEQGVEFLKKLIENQAVQVKVRATPDDGPIDADVTVGGVDVGQSLVEKGFIVQRPVKRSPVQPTPRTAEMVDRSMGDNRDGQRLDQVESLKGKLADMENCIKVFIQEKHTLQDQMNKQHNILELQALEIQEKQKKLDDVQKMVQEKDMALQQLRAEIQEKDKLIDNSISHQIQAVGVQVTKVKLSRKEMPVEQEVPDPIQKAIAMVTDKKQRVGAADIQSVLKVSAALGTLKNLQEQITAWGEKDDTLTRLIAERNDARRDAQTAITECVEEMQNLPLESRLCSLQDTVSSIEETYKKYVSSDGTIGGKASTETFQTFIEWRGLPMAYRVSKLSQKAQSLQSLRRATDQHCKEVCHELKAVVQSLTSLLTGEPGNDVDTDSPGNSLSELLSDFSHVMEQELTDSRVEEGADVKLMTKVVNMLLNDLRGEIADIHKLQGLLARNLKCKEDMSRWITNQPDLEPLRLVKKEIRALKSEIRHKMADKQDLEEEGCTGAQLQQVESQLLDLRAKIQDAFIREHQLMEAAATHAGSHFPELPLMYPELNLAPFMENNGLVKVGWELDHYNMSSVPLALTRGSAAAILTTFNNNPVVVKEYIIEGGEGSERSKKAILARAKEFHSFKHPSLISVEAIFFSKTMRQMYVQMPYYLGSSLTELQDSNPLNNLETFLVLKGILEGLYHLHSRGVSHGAVTPQYVLAPGRTQGILDNYDFAKTPTQRAATLFQTPNGLSFVPPEVAKGESASAASDMYQFGVLVLWVCCPADNFSSTDLGVPNLGNITLDVGLLEFLPRLLQANSSTRPTADRLLQLKFFKDPPAAKVPLPDQPKSPVLLLSHVQDLSSRNIEVESTHHLDTISINQAGSSPTTAAFKPDHSVLPLRTCVSPPTSVPGLPTSPPPRSPVVKDCPTSLPRPLSPQLTSIASRKTSPLINLANITAAVMKETEKVEPSTSALEKEGVECSAGQQKPNAEAKEVPSPASKERLHQQHLDILKAKGAHVLIQYDVSSPDLYSSPASLEFPAASKPHSATKSAEEPTVCDAADDKPTAAVSNPPAECDPSETSQDADLPLPAGPPATSMFTTSMRASLEAAYQSLGLLMSPTKRSSTSSQQSSSATNSNTSCLEETMDSPITESTDLEASMAGTSSPVSLSPPPSPLRTTPEMVEQQSSPLAVGMGGLSSQLTRSMPSSYYSPNKNLPALLTDTGLDGPDHCD</sequence>
<dbReference type="PANTHER" id="PTHR22948:SF77">
    <property type="entry name" value="SERINE_THREONINE-PROTEIN KINASE 31-LIKE ISOFORM X1"/>
    <property type="match status" value="1"/>
</dbReference>
<feature type="compositionally biased region" description="Basic and acidic residues" evidence="3">
    <location>
        <begin position="328"/>
        <end position="340"/>
    </location>
</feature>
<dbReference type="Gene3D" id="2.30.30.140">
    <property type="match status" value="1"/>
</dbReference>
<dbReference type="PROSITE" id="PS50011">
    <property type="entry name" value="PROTEIN_KINASE_DOM"/>
    <property type="match status" value="1"/>
</dbReference>
<feature type="region of interest" description="Disordered" evidence="3">
    <location>
        <begin position="1202"/>
        <end position="1237"/>
    </location>
</feature>
<dbReference type="OrthoDB" id="10023235at2759"/>
<dbReference type="InterPro" id="IPR000719">
    <property type="entry name" value="Prot_kinase_dom"/>
</dbReference>
<keyword evidence="2" id="KW-0175">Coiled coil</keyword>
<dbReference type="SUPFAM" id="SSF54928">
    <property type="entry name" value="RNA-binding domain, RBD"/>
    <property type="match status" value="1"/>
</dbReference>
<dbReference type="Pfam" id="PF00567">
    <property type="entry name" value="TUDOR"/>
    <property type="match status" value="1"/>
</dbReference>